<dbReference type="SMART" id="SM00363">
    <property type="entry name" value="S4"/>
    <property type="match status" value="1"/>
</dbReference>
<dbReference type="RefSeq" id="WP_154527605.1">
    <property type="nucleotide sequence ID" value="NZ_VUNH01000001.1"/>
</dbReference>
<dbReference type="Pfam" id="PF01728">
    <property type="entry name" value="FtsJ"/>
    <property type="match status" value="1"/>
</dbReference>
<dbReference type="GO" id="GO:0003723">
    <property type="term" value="F:RNA binding"/>
    <property type="evidence" value="ECO:0007669"/>
    <property type="project" value="UniProtKB-KW"/>
</dbReference>
<dbReference type="SUPFAM" id="SSF55174">
    <property type="entry name" value="Alpha-L RNA-binding motif"/>
    <property type="match status" value="1"/>
</dbReference>
<name>A0A6L5Y8W4_9BACT</name>
<dbReference type="Pfam" id="PF01479">
    <property type="entry name" value="S4"/>
    <property type="match status" value="1"/>
</dbReference>
<comment type="caution">
    <text evidence="5">The sequence shown here is derived from an EMBL/GenBank/DDBJ whole genome shotgun (WGS) entry which is preliminary data.</text>
</comment>
<proteinExistence type="inferred from homology"/>
<dbReference type="GO" id="GO:0032259">
    <property type="term" value="P:methylation"/>
    <property type="evidence" value="ECO:0007669"/>
    <property type="project" value="UniProtKB-KW"/>
</dbReference>
<dbReference type="InterPro" id="IPR036986">
    <property type="entry name" value="S4_RNA-bd_sf"/>
</dbReference>
<reference evidence="5 6" key="1">
    <citation type="submission" date="2019-08" db="EMBL/GenBank/DDBJ databases">
        <title>In-depth cultivation of the pig gut microbiome towards novel bacterial diversity and tailored functional studies.</title>
        <authorList>
            <person name="Wylensek D."/>
            <person name="Hitch T.C.A."/>
            <person name="Clavel T."/>
        </authorList>
    </citation>
    <scope>NUCLEOTIDE SEQUENCE [LARGE SCALE GENOMIC DNA]</scope>
    <source>
        <strain evidence="5 6">SM-530-WT-4B</strain>
    </source>
</reference>
<evidence type="ECO:0000256" key="1">
    <source>
        <dbReference type="ARBA" id="ARBA00022884"/>
    </source>
</evidence>
<keyword evidence="5" id="KW-0808">Transferase</keyword>
<dbReference type="GO" id="GO:0008168">
    <property type="term" value="F:methyltransferase activity"/>
    <property type="evidence" value="ECO:0007669"/>
    <property type="project" value="UniProtKB-KW"/>
</dbReference>
<dbReference type="PANTHER" id="PTHR32319">
    <property type="entry name" value="BACTERIAL HEMOLYSIN-LIKE PROTEIN"/>
    <property type="match status" value="1"/>
</dbReference>
<dbReference type="Gene3D" id="3.40.50.150">
    <property type="entry name" value="Vaccinia Virus protein VP39"/>
    <property type="match status" value="1"/>
</dbReference>
<dbReference type="NCBIfam" id="TIGR00478">
    <property type="entry name" value="tly"/>
    <property type="match status" value="1"/>
</dbReference>
<accession>A0A6L5Y8W4</accession>
<dbReference type="EMBL" id="VUNH01000001">
    <property type="protein sequence ID" value="MST54458.1"/>
    <property type="molecule type" value="Genomic_DNA"/>
</dbReference>
<organism evidence="5 6">
    <name type="scientific">Pyramidobacter porci</name>
    <dbReference type="NCBI Taxonomy" id="2605789"/>
    <lineage>
        <taxon>Bacteria</taxon>
        <taxon>Thermotogati</taxon>
        <taxon>Synergistota</taxon>
        <taxon>Synergistia</taxon>
        <taxon>Synergistales</taxon>
        <taxon>Dethiosulfovibrionaceae</taxon>
        <taxon>Pyramidobacter</taxon>
    </lineage>
</organism>
<dbReference type="Gene3D" id="3.10.290.10">
    <property type="entry name" value="RNA-binding S4 domain"/>
    <property type="match status" value="1"/>
</dbReference>
<protein>
    <submittedName>
        <fullName evidence="5">TlyA family RNA methyltransferase</fullName>
    </submittedName>
</protein>
<dbReference type="SUPFAM" id="SSF53335">
    <property type="entry name" value="S-adenosyl-L-methionine-dependent methyltransferases"/>
    <property type="match status" value="1"/>
</dbReference>
<dbReference type="InterPro" id="IPR002942">
    <property type="entry name" value="S4_RNA-bd"/>
</dbReference>
<gene>
    <name evidence="5" type="ORF">FYJ74_00080</name>
</gene>
<keyword evidence="5" id="KW-0489">Methyltransferase</keyword>
<dbReference type="Proteomes" id="UP000473699">
    <property type="component" value="Unassembled WGS sequence"/>
</dbReference>
<dbReference type="InterPro" id="IPR004538">
    <property type="entry name" value="Hemolysin_A/TlyA"/>
</dbReference>
<dbReference type="CDD" id="cd00165">
    <property type="entry name" value="S4"/>
    <property type="match status" value="1"/>
</dbReference>
<evidence type="ECO:0000259" key="4">
    <source>
        <dbReference type="SMART" id="SM00363"/>
    </source>
</evidence>
<dbReference type="InterPro" id="IPR002877">
    <property type="entry name" value="RNA_MeTrfase_FtsJ_dom"/>
</dbReference>
<evidence type="ECO:0000313" key="5">
    <source>
        <dbReference type="EMBL" id="MST54458.1"/>
    </source>
</evidence>
<dbReference type="AlphaFoldDB" id="A0A6L5Y8W4"/>
<keyword evidence="6" id="KW-1185">Reference proteome</keyword>
<dbReference type="PANTHER" id="PTHR32319:SF0">
    <property type="entry name" value="BACTERIAL HEMOLYSIN-LIKE PROTEIN"/>
    <property type="match status" value="1"/>
</dbReference>
<dbReference type="InterPro" id="IPR029063">
    <property type="entry name" value="SAM-dependent_MTases_sf"/>
</dbReference>
<evidence type="ECO:0000256" key="2">
    <source>
        <dbReference type="ARBA" id="ARBA00029460"/>
    </source>
</evidence>
<feature type="domain" description="RNA-binding S4" evidence="4">
    <location>
        <begin position="8"/>
        <end position="73"/>
    </location>
</feature>
<evidence type="ECO:0000313" key="6">
    <source>
        <dbReference type="Proteomes" id="UP000473699"/>
    </source>
</evidence>
<sequence>MSARCVKKRLDLRLVEEGMADSVRAAGALIMAGEVLIDGQPASSAGQPVKDAAVVRLKSGSGGWVSRGAHKLLTAVERFHLKLENRVCLDVGASTGGFTQVMLKHGAAKVYAVDVGYGLLDWSLRTDPRVVVMERQNARFLTAEMFAPRPDFACSDASFISLRLLLNPLAAATAADAEAVVLVKPQFEARREDLGEGGVVRSPEVHRAVLKDLADFVGRETPWGLEEATWSGIRGPKGNIEFLFRLRKNMTSASVDFCELVRVSHEALAE</sequence>
<comment type="similarity">
    <text evidence="2">Belongs to the TlyA family.</text>
</comment>
<evidence type="ECO:0000256" key="3">
    <source>
        <dbReference type="PROSITE-ProRule" id="PRU00182"/>
    </source>
</evidence>
<dbReference type="InterPro" id="IPR047048">
    <property type="entry name" value="TlyA"/>
</dbReference>
<dbReference type="CDD" id="cd02440">
    <property type="entry name" value="AdoMet_MTases"/>
    <property type="match status" value="1"/>
</dbReference>
<dbReference type="PROSITE" id="PS50889">
    <property type="entry name" value="S4"/>
    <property type="match status" value="1"/>
</dbReference>
<keyword evidence="1 3" id="KW-0694">RNA-binding</keyword>
<dbReference type="PIRSF" id="PIRSF005578">
    <property type="entry name" value="TlyA"/>
    <property type="match status" value="1"/>
</dbReference>